<dbReference type="InterPro" id="IPR014729">
    <property type="entry name" value="Rossmann-like_a/b/a_fold"/>
</dbReference>
<dbReference type="OMA" id="MQFGSHI"/>
<keyword evidence="5" id="KW-1185">Reference proteome</keyword>
<sequence length="103" mass="12061">MTKDWSRLWIRNLGRDDRCISEFGREMRTPFLDEDVSDYLRNTCFDCVMEWSETNEQIVDFSIPRGEGDKLILRNVSSLLNLSFCKSLSKRAIQFGSRIVKSS</sequence>
<dbReference type="OrthoDB" id="10252281at2759"/>
<evidence type="ECO:0000256" key="3">
    <source>
        <dbReference type="ARBA" id="ARBA00022962"/>
    </source>
</evidence>
<evidence type="ECO:0000256" key="1">
    <source>
        <dbReference type="ARBA" id="ARBA00022605"/>
    </source>
</evidence>
<keyword evidence="2" id="KW-0061">Asparagine biosynthesis</keyword>
<protein>
    <submittedName>
        <fullName evidence="4">Asparagine synthetase</fullName>
    </submittedName>
</protein>
<dbReference type="PANTHER" id="PTHR45937">
    <property type="entry name" value="ASPARAGINE SYNTHETASE DOMAIN-CONTAINING PROTEIN 1"/>
    <property type="match status" value="1"/>
</dbReference>
<accession>D8LUS0</accession>
<dbReference type="GO" id="GO:0004066">
    <property type="term" value="F:asparagine synthase (glutamine-hydrolyzing) activity"/>
    <property type="evidence" value="ECO:0007669"/>
    <property type="project" value="InterPro"/>
</dbReference>
<dbReference type="PANTHER" id="PTHR45937:SF1">
    <property type="entry name" value="ASPARAGINE SYNTHETASE DOMAIN-CONTAINING PROTEIN 1"/>
    <property type="match status" value="1"/>
</dbReference>
<keyword evidence="1" id="KW-0028">Amino-acid biosynthesis</keyword>
<name>D8LUS0_BLAHO</name>
<dbReference type="EMBL" id="FN668638">
    <property type="protein sequence ID" value="CBK19559.2"/>
    <property type="molecule type" value="Genomic_DNA"/>
</dbReference>
<dbReference type="GO" id="GO:0006529">
    <property type="term" value="P:asparagine biosynthetic process"/>
    <property type="evidence" value="ECO:0007669"/>
    <property type="project" value="UniProtKB-KW"/>
</dbReference>
<evidence type="ECO:0000313" key="5">
    <source>
        <dbReference type="Proteomes" id="UP000008312"/>
    </source>
</evidence>
<dbReference type="InParanoid" id="D8LUS0"/>
<dbReference type="Proteomes" id="UP000008312">
    <property type="component" value="Unassembled WGS sequence"/>
</dbReference>
<organism evidence="4">
    <name type="scientific">Blastocystis hominis</name>
    <dbReference type="NCBI Taxonomy" id="12968"/>
    <lineage>
        <taxon>Eukaryota</taxon>
        <taxon>Sar</taxon>
        <taxon>Stramenopiles</taxon>
        <taxon>Bigyra</taxon>
        <taxon>Opalozoa</taxon>
        <taxon>Opalinata</taxon>
        <taxon>Blastocystidae</taxon>
        <taxon>Blastocystis</taxon>
    </lineage>
</organism>
<gene>
    <name evidence="4" type="ORF">GSBLH_T00000024001</name>
</gene>
<dbReference type="InterPro" id="IPR051857">
    <property type="entry name" value="Asn_synthetase_domain"/>
</dbReference>
<evidence type="ECO:0000313" key="4">
    <source>
        <dbReference type="EMBL" id="CBK19559.2"/>
    </source>
</evidence>
<dbReference type="Gene3D" id="3.40.50.620">
    <property type="entry name" value="HUPs"/>
    <property type="match status" value="1"/>
</dbReference>
<dbReference type="GeneID" id="24917347"/>
<dbReference type="CDD" id="cd01991">
    <property type="entry name" value="Asn_synthase_B_C"/>
    <property type="match status" value="1"/>
</dbReference>
<dbReference type="AlphaFoldDB" id="D8LUS0"/>
<dbReference type="InterPro" id="IPR001962">
    <property type="entry name" value="Asn_synthase"/>
</dbReference>
<dbReference type="SUPFAM" id="SSF52402">
    <property type="entry name" value="Adenine nucleotide alpha hydrolases-like"/>
    <property type="match status" value="1"/>
</dbReference>
<reference evidence="4" key="1">
    <citation type="submission" date="2010-02" db="EMBL/GenBank/DDBJ databases">
        <title>Sequencing and annotation of the Blastocystis hominis genome.</title>
        <authorList>
            <person name="Wincker P."/>
        </authorList>
    </citation>
    <scope>NUCLEOTIDE SEQUENCE</scope>
    <source>
        <strain evidence="4">Singapore isolate B</strain>
    </source>
</reference>
<keyword evidence="3" id="KW-0315">Glutamine amidotransferase</keyword>
<evidence type="ECO:0000256" key="2">
    <source>
        <dbReference type="ARBA" id="ARBA00022888"/>
    </source>
</evidence>
<dbReference type="RefSeq" id="XP_012893607.1">
    <property type="nucleotide sequence ID" value="XM_013038153.1"/>
</dbReference>
<proteinExistence type="predicted"/>